<gene>
    <name evidence="2" type="ORF">AFUS01_LOCUS34445</name>
</gene>
<sequence length="151" mass="15643">MPGKMFLSRGKCYEIGTQAFCTTPQEQAYFTKGSGMPNCFAKPVTTEVCQTAKQGGGTVQQVVIITPSPVSPIPPPPPPTLSETMAPVSPPEPDESLVSPFLPPLPPPGSNMTLPRLGGLSTKTLSNAGQIPCAGGKARSSVGDCSPRADF</sequence>
<keyword evidence="3" id="KW-1185">Reference proteome</keyword>
<accession>A0A8J2KVM0</accession>
<protein>
    <submittedName>
        <fullName evidence="2">Uncharacterized protein</fullName>
    </submittedName>
</protein>
<evidence type="ECO:0000313" key="3">
    <source>
        <dbReference type="Proteomes" id="UP000708208"/>
    </source>
</evidence>
<dbReference type="Proteomes" id="UP000708208">
    <property type="component" value="Unassembled WGS sequence"/>
</dbReference>
<comment type="caution">
    <text evidence="2">The sequence shown here is derived from an EMBL/GenBank/DDBJ whole genome shotgun (WGS) entry which is preliminary data.</text>
</comment>
<organism evidence="2 3">
    <name type="scientific">Allacma fusca</name>
    <dbReference type="NCBI Taxonomy" id="39272"/>
    <lineage>
        <taxon>Eukaryota</taxon>
        <taxon>Metazoa</taxon>
        <taxon>Ecdysozoa</taxon>
        <taxon>Arthropoda</taxon>
        <taxon>Hexapoda</taxon>
        <taxon>Collembola</taxon>
        <taxon>Symphypleona</taxon>
        <taxon>Sminthuridae</taxon>
        <taxon>Allacma</taxon>
    </lineage>
</organism>
<dbReference type="EMBL" id="CAJVCH010532217">
    <property type="protein sequence ID" value="CAG7824282.1"/>
    <property type="molecule type" value="Genomic_DNA"/>
</dbReference>
<name>A0A8J2KVM0_9HEXA</name>
<feature type="compositionally biased region" description="Pro residues" evidence="1">
    <location>
        <begin position="69"/>
        <end position="80"/>
    </location>
</feature>
<feature type="region of interest" description="Disordered" evidence="1">
    <location>
        <begin position="67"/>
        <end position="151"/>
    </location>
</feature>
<evidence type="ECO:0000256" key="1">
    <source>
        <dbReference type="SAM" id="MobiDB-lite"/>
    </source>
</evidence>
<proteinExistence type="predicted"/>
<reference evidence="2" key="1">
    <citation type="submission" date="2021-06" db="EMBL/GenBank/DDBJ databases">
        <authorList>
            <person name="Hodson N. C."/>
            <person name="Mongue J. A."/>
            <person name="Jaron S. K."/>
        </authorList>
    </citation>
    <scope>NUCLEOTIDE SEQUENCE</scope>
</reference>
<evidence type="ECO:0000313" key="2">
    <source>
        <dbReference type="EMBL" id="CAG7824282.1"/>
    </source>
</evidence>
<dbReference type="AlphaFoldDB" id="A0A8J2KVM0"/>